<evidence type="ECO:0000259" key="1">
    <source>
        <dbReference type="Pfam" id="PF00941"/>
    </source>
</evidence>
<dbReference type="InterPro" id="IPR036318">
    <property type="entry name" value="FAD-bd_PCMH-like_sf"/>
</dbReference>
<name>A0ABS0NV09_9BRAD</name>
<dbReference type="SUPFAM" id="SSF56176">
    <property type="entry name" value="FAD-binding/transporter-associated domain-like"/>
    <property type="match status" value="1"/>
</dbReference>
<protein>
    <submittedName>
        <fullName evidence="2">FAD binding domain-containing protein</fullName>
    </submittedName>
</protein>
<dbReference type="InterPro" id="IPR002346">
    <property type="entry name" value="Mopterin_DH_FAD-bd"/>
</dbReference>
<dbReference type="InterPro" id="IPR016169">
    <property type="entry name" value="FAD-bd_PCMH_sub2"/>
</dbReference>
<feature type="domain" description="Molybdopterin dehydrogenase FAD-binding" evidence="1">
    <location>
        <begin position="14"/>
        <end position="122"/>
    </location>
</feature>
<evidence type="ECO:0000313" key="3">
    <source>
        <dbReference type="Proteomes" id="UP001194539"/>
    </source>
</evidence>
<dbReference type="Pfam" id="PF00941">
    <property type="entry name" value="FAD_binding_5"/>
    <property type="match status" value="1"/>
</dbReference>
<dbReference type="RefSeq" id="WP_197964619.1">
    <property type="nucleotide sequence ID" value="NZ_JACEGD010000001.1"/>
</dbReference>
<dbReference type="EMBL" id="JACEGD010000001">
    <property type="protein sequence ID" value="MBH5384848.1"/>
    <property type="molecule type" value="Genomic_DNA"/>
</dbReference>
<dbReference type="Gene3D" id="3.30.465.10">
    <property type="match status" value="1"/>
</dbReference>
<dbReference type="Proteomes" id="UP001194539">
    <property type="component" value="Unassembled WGS sequence"/>
</dbReference>
<reference evidence="2 3" key="1">
    <citation type="submission" date="2020-07" db="EMBL/GenBank/DDBJ databases">
        <title>Bradyrhizobium diversity isolated from nodules of indigenous legumes of Western Australia.</title>
        <authorList>
            <person name="Klepa M.S."/>
        </authorList>
    </citation>
    <scope>NUCLEOTIDE SEQUENCE [LARGE SCALE GENOMIC DNA]</scope>
    <source>
        <strain evidence="2 3">CNPSo 4019</strain>
    </source>
</reference>
<evidence type="ECO:0000313" key="2">
    <source>
        <dbReference type="EMBL" id="MBH5384848.1"/>
    </source>
</evidence>
<proteinExistence type="predicted"/>
<accession>A0ABS0NV09</accession>
<comment type="caution">
    <text evidence="2">The sequence shown here is derived from an EMBL/GenBank/DDBJ whole genome shotgun (WGS) entry which is preliminary data.</text>
</comment>
<gene>
    <name evidence="2" type="ORF">H1B27_00910</name>
</gene>
<sequence length="150" mass="15976">MQTPASRSVDVAPSLPAALEAHDEGGSAAAPFAGGTWIMRAPIRHEPLKSRYVAIEKIPELHAIKVDADVVEVGAAVTRATLAATLAELPAFDVLTAAASRSVWRIREWATVVGKDAVLDRAAGMMARTCQCRPPHGMQSATRLPETRRS</sequence>
<organism evidence="2 3">
    <name type="scientific">Bradyrhizobium diversitatis</name>
    <dbReference type="NCBI Taxonomy" id="2755406"/>
    <lineage>
        <taxon>Bacteria</taxon>
        <taxon>Pseudomonadati</taxon>
        <taxon>Pseudomonadota</taxon>
        <taxon>Alphaproteobacteria</taxon>
        <taxon>Hyphomicrobiales</taxon>
        <taxon>Nitrobacteraceae</taxon>
        <taxon>Bradyrhizobium</taxon>
    </lineage>
</organism>
<keyword evidence="3" id="KW-1185">Reference proteome</keyword>